<keyword evidence="2" id="KW-0677">Repeat</keyword>
<dbReference type="InterPro" id="IPR025875">
    <property type="entry name" value="Leu-rich_rpt_4"/>
</dbReference>
<organism evidence="3 4">
    <name type="scientific">Cecembia rubra</name>
    <dbReference type="NCBI Taxonomy" id="1485585"/>
    <lineage>
        <taxon>Bacteria</taxon>
        <taxon>Pseudomonadati</taxon>
        <taxon>Bacteroidota</taxon>
        <taxon>Cytophagia</taxon>
        <taxon>Cytophagales</taxon>
        <taxon>Cyclobacteriaceae</taxon>
        <taxon>Cecembia</taxon>
    </lineage>
</organism>
<sequence>MTRNKPFFLFLFAIFLGLPKYGLSQDVAGYSKQELKDLSSKVEDQIRFLEYFLNTLGSQDTPARDKDVIIRESYKKIFRDEKVQVEDDLLLDRKVITNKDITAYMKDIEFFFKDANFKFKVREIKPFARDNGELSFLVSMDRTLTALGLNKEKISNTKPRFVEVNVDKRSNELKIASIYTTKLSRDKELLEWWKNLSYTWESYFRKKIGLSESDSVSLDDLYKISSIDSINLSGNSFVKDLEAIDALRELKYIDISNTNIQELNPISNVTFLTYLNIANTPTQDIQFIKYSDRLSHLNISGTQIRDISELGNLKQLQILEVAGTPVASFGVLNSFESLRNLNLSKSGFNNVENIVELENLTHLDISGNYLINLEMLSELKNLEHLNLQETNMVDLSPLSGLAQLKMVNINQTEIADLSPLNDKFTLQRVYADRTRISESNADEFTRRNRRVLLIHNVENLQTWWNGLSEGWKETLISINPSLAKAIPTVEDLSTTVALDSLNLSGSRITNLGPVLKFRKISYLNFDNTEIQDLSPLSDMKTLISISGKNSQVKNLSPLSNLSGLTHLDFENAPVENFLPLKELPELVYLNIDRSKIDQEETPEFLLANPNINIIYRSDALSMWWELLTDSWRTLIIDQFERGNSQPGSEALHRWTASPELKIGRSSISNLQPILIFNNLRRLEVHDVPLMDIQVLGGMELLEELKISNAPVSEISALSFLRNLRILDLSNTGIEDLRPLSSLRELRELNVSGTNIKVLRGLESLSNLQELDIANTNVRSLRPVQGLISIEKLICFNTKLNKRAVDTYRKLNPNADVRFY</sequence>
<evidence type="ECO:0000313" key="4">
    <source>
        <dbReference type="Proteomes" id="UP000240708"/>
    </source>
</evidence>
<protein>
    <submittedName>
        <fullName evidence="3">Leucine-rich repeat (LRR) protein</fullName>
    </submittedName>
</protein>
<dbReference type="PANTHER" id="PTHR46652:SF3">
    <property type="entry name" value="LEUCINE-RICH REPEAT-CONTAINING PROTEIN 9"/>
    <property type="match status" value="1"/>
</dbReference>
<evidence type="ECO:0000256" key="1">
    <source>
        <dbReference type="ARBA" id="ARBA00022614"/>
    </source>
</evidence>
<evidence type="ECO:0000256" key="2">
    <source>
        <dbReference type="ARBA" id="ARBA00022737"/>
    </source>
</evidence>
<comment type="caution">
    <text evidence="3">The sequence shown here is derived from an EMBL/GenBank/DDBJ whole genome shotgun (WGS) entry which is preliminary data.</text>
</comment>
<accession>A0A2P8EEW8</accession>
<dbReference type="PANTHER" id="PTHR46652">
    <property type="entry name" value="LEUCINE-RICH REPEAT AND IQ DOMAIN-CONTAINING PROTEIN 1-RELATED"/>
    <property type="match status" value="1"/>
</dbReference>
<dbReference type="SUPFAM" id="SSF52058">
    <property type="entry name" value="L domain-like"/>
    <property type="match status" value="2"/>
</dbReference>
<dbReference type="InterPro" id="IPR001611">
    <property type="entry name" value="Leu-rich_rpt"/>
</dbReference>
<proteinExistence type="predicted"/>
<keyword evidence="4" id="KW-1185">Reference proteome</keyword>
<dbReference type="Gene3D" id="3.80.10.10">
    <property type="entry name" value="Ribonuclease Inhibitor"/>
    <property type="match status" value="4"/>
</dbReference>
<reference evidence="3 4" key="1">
    <citation type="submission" date="2018-03" db="EMBL/GenBank/DDBJ databases">
        <title>Genomic Encyclopedia of Archaeal and Bacterial Type Strains, Phase II (KMG-II): from individual species to whole genera.</title>
        <authorList>
            <person name="Goeker M."/>
        </authorList>
    </citation>
    <scope>NUCLEOTIDE SEQUENCE [LARGE SCALE GENOMIC DNA]</scope>
    <source>
        <strain evidence="3 4">DSM 28057</strain>
    </source>
</reference>
<dbReference type="Pfam" id="PF12799">
    <property type="entry name" value="LRR_4"/>
    <property type="match status" value="1"/>
</dbReference>
<dbReference type="RefSeq" id="WP_106566037.1">
    <property type="nucleotide sequence ID" value="NZ_PYGF01000001.1"/>
</dbReference>
<dbReference type="PROSITE" id="PS51450">
    <property type="entry name" value="LRR"/>
    <property type="match status" value="3"/>
</dbReference>
<keyword evidence="1" id="KW-0433">Leucine-rich repeat</keyword>
<dbReference type="Proteomes" id="UP000240708">
    <property type="component" value="Unassembled WGS sequence"/>
</dbReference>
<gene>
    <name evidence="3" type="ORF">CLV48_101958</name>
</gene>
<dbReference type="AlphaFoldDB" id="A0A2P8EEW8"/>
<dbReference type="InterPro" id="IPR032675">
    <property type="entry name" value="LRR_dom_sf"/>
</dbReference>
<dbReference type="EMBL" id="PYGF01000001">
    <property type="protein sequence ID" value="PSL08016.1"/>
    <property type="molecule type" value="Genomic_DNA"/>
</dbReference>
<name>A0A2P8EEW8_9BACT</name>
<dbReference type="InterPro" id="IPR050836">
    <property type="entry name" value="SDS22/Internalin_LRR"/>
</dbReference>
<dbReference type="OrthoDB" id="1490745at2"/>
<evidence type="ECO:0000313" key="3">
    <source>
        <dbReference type="EMBL" id="PSL08016.1"/>
    </source>
</evidence>